<dbReference type="PROSITE" id="PS50404">
    <property type="entry name" value="GST_NTER"/>
    <property type="match status" value="1"/>
</dbReference>
<dbReference type="InterPro" id="IPR036249">
    <property type="entry name" value="Thioredoxin-like_sf"/>
</dbReference>
<feature type="domain" description="GST C-terminal" evidence="2">
    <location>
        <begin position="85"/>
        <end position="205"/>
    </location>
</feature>
<evidence type="ECO:0000259" key="2">
    <source>
        <dbReference type="PROSITE" id="PS50405"/>
    </source>
</evidence>
<evidence type="ECO:0000313" key="3">
    <source>
        <dbReference type="EMBL" id="QJF49983.1"/>
    </source>
</evidence>
<dbReference type="PROSITE" id="PS50405">
    <property type="entry name" value="GST_CTER"/>
    <property type="match status" value="1"/>
</dbReference>
<dbReference type="CDD" id="cd03188">
    <property type="entry name" value="GST_C_Beta"/>
    <property type="match status" value="1"/>
</dbReference>
<reference evidence="3 4" key="1">
    <citation type="submission" date="2020-02" db="EMBL/GenBank/DDBJ databases">
        <title>Genome sequence of Roseobacter ponti.</title>
        <authorList>
            <person name="Hollensteiner J."/>
            <person name="Schneider D."/>
            <person name="Poehlein A."/>
            <person name="Daniel R."/>
        </authorList>
    </citation>
    <scope>NUCLEOTIDE SEQUENCE [LARGE SCALE GENOMIC DNA]</scope>
    <source>
        <strain evidence="3 4">DSM 106830</strain>
    </source>
</reference>
<sequence length="205" mass="22408">MRLWYAPRTISVAAAITLEEAGLDHELVAVDFRAGEQTGDAYLKLNPKGRVPLLETRDGTRLTETGAILEYIAAITPQAGLVPDDPLEAAHMRSVMYYMASTMHVNHAHSRRGSRWADRPESLADMSAKVPETMTASAAFVASDCLRGDYILGDRFSLADAYAFVVCSWLEGDGVDLGPFPTLRVWLDRVRARPSVAAVSEKGLI</sequence>
<dbReference type="InterPro" id="IPR010987">
    <property type="entry name" value="Glutathione-S-Trfase_C-like"/>
</dbReference>
<dbReference type="Gene3D" id="3.40.30.10">
    <property type="entry name" value="Glutaredoxin"/>
    <property type="match status" value="1"/>
</dbReference>
<dbReference type="GO" id="GO:0016740">
    <property type="term" value="F:transferase activity"/>
    <property type="evidence" value="ECO:0007669"/>
    <property type="project" value="UniProtKB-KW"/>
</dbReference>
<dbReference type="Pfam" id="PF02798">
    <property type="entry name" value="GST_N"/>
    <property type="match status" value="1"/>
</dbReference>
<feature type="domain" description="GST N-terminal" evidence="1">
    <location>
        <begin position="1"/>
        <end position="80"/>
    </location>
</feature>
<name>A0A858SQM0_9RHOB</name>
<dbReference type="Pfam" id="PF13410">
    <property type="entry name" value="GST_C_2"/>
    <property type="match status" value="1"/>
</dbReference>
<dbReference type="InterPro" id="IPR036282">
    <property type="entry name" value="Glutathione-S-Trfase_C_sf"/>
</dbReference>
<dbReference type="SFLD" id="SFLDG00358">
    <property type="entry name" value="Main_(cytGST)"/>
    <property type="match status" value="1"/>
</dbReference>
<proteinExistence type="predicted"/>
<accession>A0A858SQM0</accession>
<dbReference type="SFLD" id="SFLDS00019">
    <property type="entry name" value="Glutathione_Transferase_(cytos"/>
    <property type="match status" value="1"/>
</dbReference>
<dbReference type="SUPFAM" id="SSF47616">
    <property type="entry name" value="GST C-terminal domain-like"/>
    <property type="match status" value="1"/>
</dbReference>
<evidence type="ECO:0000259" key="1">
    <source>
        <dbReference type="PROSITE" id="PS50404"/>
    </source>
</evidence>
<evidence type="ECO:0000313" key="4">
    <source>
        <dbReference type="Proteomes" id="UP000503308"/>
    </source>
</evidence>
<dbReference type="KEGG" id="rpon:G3256_01765"/>
<dbReference type="AlphaFoldDB" id="A0A858SQM0"/>
<organism evidence="3 4">
    <name type="scientific">Roseobacter ponti</name>
    <dbReference type="NCBI Taxonomy" id="1891787"/>
    <lineage>
        <taxon>Bacteria</taxon>
        <taxon>Pseudomonadati</taxon>
        <taxon>Pseudomonadota</taxon>
        <taxon>Alphaproteobacteria</taxon>
        <taxon>Rhodobacterales</taxon>
        <taxon>Roseobacteraceae</taxon>
        <taxon>Roseobacter</taxon>
    </lineage>
</organism>
<dbReference type="CDD" id="cd03057">
    <property type="entry name" value="GST_N_Beta"/>
    <property type="match status" value="1"/>
</dbReference>
<dbReference type="InterPro" id="IPR040079">
    <property type="entry name" value="Glutathione_S-Trfase"/>
</dbReference>
<gene>
    <name evidence="3" type="ORF">G3256_01765</name>
</gene>
<keyword evidence="3" id="KW-0808">Transferase</keyword>
<dbReference type="Gene3D" id="1.20.1050.10">
    <property type="match status" value="1"/>
</dbReference>
<dbReference type="InterPro" id="IPR004045">
    <property type="entry name" value="Glutathione_S-Trfase_N"/>
</dbReference>
<dbReference type="PANTHER" id="PTHR44051:SF8">
    <property type="entry name" value="GLUTATHIONE S-TRANSFERASE GSTA"/>
    <property type="match status" value="1"/>
</dbReference>
<dbReference type="RefSeq" id="WP_169639209.1">
    <property type="nucleotide sequence ID" value="NZ_CP048788.1"/>
</dbReference>
<dbReference type="Proteomes" id="UP000503308">
    <property type="component" value="Chromosome"/>
</dbReference>
<dbReference type="SFLD" id="SFLDG01150">
    <property type="entry name" value="Main.1:_Beta-like"/>
    <property type="match status" value="1"/>
</dbReference>
<dbReference type="PANTHER" id="PTHR44051">
    <property type="entry name" value="GLUTATHIONE S-TRANSFERASE-RELATED"/>
    <property type="match status" value="1"/>
</dbReference>
<keyword evidence="4" id="KW-1185">Reference proteome</keyword>
<dbReference type="SUPFAM" id="SSF52833">
    <property type="entry name" value="Thioredoxin-like"/>
    <property type="match status" value="1"/>
</dbReference>
<dbReference type="EMBL" id="CP048788">
    <property type="protein sequence ID" value="QJF49983.1"/>
    <property type="molecule type" value="Genomic_DNA"/>
</dbReference>
<protein>
    <submittedName>
        <fullName evidence="3">Glutathione S-transferase family protein</fullName>
    </submittedName>
</protein>